<feature type="region of interest" description="Disordered" evidence="1">
    <location>
        <begin position="1"/>
        <end position="21"/>
    </location>
</feature>
<sequence>MAACRWPEGSGRQGRKRSQATLDEAKTFKRCSVISRAETKEELHSFLAKSPWCQKKLFEAVVLAYSFLP</sequence>
<protein>
    <submittedName>
        <fullName evidence="2">Uncharacterized protein</fullName>
    </submittedName>
</protein>
<dbReference type="AlphaFoldDB" id="A0A4Z2FXM2"/>
<evidence type="ECO:0000256" key="1">
    <source>
        <dbReference type="SAM" id="MobiDB-lite"/>
    </source>
</evidence>
<accession>A0A4Z2FXM2</accession>
<dbReference type="Proteomes" id="UP000314294">
    <property type="component" value="Unassembled WGS sequence"/>
</dbReference>
<proteinExistence type="predicted"/>
<organism evidence="2 3">
    <name type="scientific">Liparis tanakae</name>
    <name type="common">Tanaka's snailfish</name>
    <dbReference type="NCBI Taxonomy" id="230148"/>
    <lineage>
        <taxon>Eukaryota</taxon>
        <taxon>Metazoa</taxon>
        <taxon>Chordata</taxon>
        <taxon>Craniata</taxon>
        <taxon>Vertebrata</taxon>
        <taxon>Euteleostomi</taxon>
        <taxon>Actinopterygii</taxon>
        <taxon>Neopterygii</taxon>
        <taxon>Teleostei</taxon>
        <taxon>Neoteleostei</taxon>
        <taxon>Acanthomorphata</taxon>
        <taxon>Eupercaria</taxon>
        <taxon>Perciformes</taxon>
        <taxon>Cottioidei</taxon>
        <taxon>Cottales</taxon>
        <taxon>Liparidae</taxon>
        <taxon>Liparis</taxon>
    </lineage>
</organism>
<reference evidence="2 3" key="1">
    <citation type="submission" date="2019-03" db="EMBL/GenBank/DDBJ databases">
        <title>First draft genome of Liparis tanakae, snailfish: a comprehensive survey of snailfish specific genes.</title>
        <authorList>
            <person name="Kim W."/>
            <person name="Song I."/>
            <person name="Jeong J.-H."/>
            <person name="Kim D."/>
            <person name="Kim S."/>
            <person name="Ryu S."/>
            <person name="Song J.Y."/>
            <person name="Lee S.K."/>
        </authorList>
    </citation>
    <scope>NUCLEOTIDE SEQUENCE [LARGE SCALE GENOMIC DNA]</scope>
    <source>
        <tissue evidence="2">Muscle</tissue>
    </source>
</reference>
<keyword evidence="3" id="KW-1185">Reference proteome</keyword>
<name>A0A4Z2FXM2_9TELE</name>
<gene>
    <name evidence="2" type="ORF">EYF80_043747</name>
</gene>
<dbReference type="EMBL" id="SRLO01000811">
    <property type="protein sequence ID" value="TNN46048.1"/>
    <property type="molecule type" value="Genomic_DNA"/>
</dbReference>
<evidence type="ECO:0000313" key="3">
    <source>
        <dbReference type="Proteomes" id="UP000314294"/>
    </source>
</evidence>
<evidence type="ECO:0000313" key="2">
    <source>
        <dbReference type="EMBL" id="TNN46048.1"/>
    </source>
</evidence>
<comment type="caution">
    <text evidence="2">The sequence shown here is derived from an EMBL/GenBank/DDBJ whole genome shotgun (WGS) entry which is preliminary data.</text>
</comment>